<dbReference type="EMBL" id="BSNC01000001">
    <property type="protein sequence ID" value="GLP95232.1"/>
    <property type="molecule type" value="Genomic_DNA"/>
</dbReference>
<evidence type="ECO:0000313" key="7">
    <source>
        <dbReference type="EMBL" id="GLP95232.1"/>
    </source>
</evidence>
<sequence>MRWLVLCYGLVSYLVGFMGLASFMLFMGNWSFFPLAIDRPAVVSIETAIILNLVLIVLFGVQHTVMARSRFKSAFGKIFPMAIERPTYVWISGAFMLAFVFSWQSIDGYLWQVTNTTLVQSLVALQLVGWVVLLAATFEIDHWDLMGVKQALGFFRQKPFDPAPFSERFLYRLVRHPIQLGVLIGVWSTPTMGYGHLMLALCMTAYMFIGLHYEEKSLVKRFGDRYRDYQARVPKLIPFTKFGNKKSRHTPA</sequence>
<evidence type="ECO:0000256" key="2">
    <source>
        <dbReference type="ARBA" id="ARBA00010631"/>
    </source>
</evidence>
<evidence type="ECO:0008006" key="9">
    <source>
        <dbReference type="Google" id="ProtNLM"/>
    </source>
</evidence>
<evidence type="ECO:0000256" key="6">
    <source>
        <dbReference type="SAM" id="Phobius"/>
    </source>
</evidence>
<feature type="transmembrane region" description="Helical" evidence="6">
    <location>
        <begin position="118"/>
        <end position="140"/>
    </location>
</feature>
<feature type="transmembrane region" description="Helical" evidence="6">
    <location>
        <begin position="7"/>
        <end position="27"/>
    </location>
</feature>
<dbReference type="Gene3D" id="1.20.120.1630">
    <property type="match status" value="1"/>
</dbReference>
<accession>A0AA37W0M8</accession>
<dbReference type="RefSeq" id="WP_095505758.1">
    <property type="nucleotide sequence ID" value="NZ_BSNC01000001.1"/>
</dbReference>
<gene>
    <name evidence="7" type="ORF">GCM10007895_05380</name>
</gene>
<dbReference type="PANTHER" id="PTHR31040">
    <property type="entry name" value="NURIM"/>
    <property type="match status" value="1"/>
</dbReference>
<dbReference type="Proteomes" id="UP001161422">
    <property type="component" value="Unassembled WGS sequence"/>
</dbReference>
<dbReference type="GO" id="GO:0016020">
    <property type="term" value="C:membrane"/>
    <property type="evidence" value="ECO:0007669"/>
    <property type="project" value="UniProtKB-SubCell"/>
</dbReference>
<protein>
    <recommendedName>
        <fullName evidence="9">Methanethiol S-methyltransferase</fullName>
    </recommendedName>
</protein>
<proteinExistence type="inferred from homology"/>
<dbReference type="AlphaFoldDB" id="A0AA37W0M8"/>
<comment type="subcellular location">
    <subcellularLocation>
        <location evidence="1">Membrane</location>
        <topology evidence="1">Multi-pass membrane protein</topology>
    </subcellularLocation>
</comment>
<reference evidence="7" key="2">
    <citation type="submission" date="2023-01" db="EMBL/GenBank/DDBJ databases">
        <title>Draft genome sequence of Paraferrimonas sedimenticola strain NBRC 101628.</title>
        <authorList>
            <person name="Sun Q."/>
            <person name="Mori K."/>
        </authorList>
    </citation>
    <scope>NUCLEOTIDE SEQUENCE</scope>
    <source>
        <strain evidence="7">NBRC 101628</strain>
    </source>
</reference>
<comment type="similarity">
    <text evidence="2">Belongs to the nurim family.</text>
</comment>
<keyword evidence="4 6" id="KW-1133">Transmembrane helix</keyword>
<evidence type="ECO:0000256" key="4">
    <source>
        <dbReference type="ARBA" id="ARBA00022989"/>
    </source>
</evidence>
<name>A0AA37W0M8_9GAMM</name>
<keyword evidence="3 6" id="KW-0812">Transmembrane</keyword>
<dbReference type="PANTHER" id="PTHR31040:SF1">
    <property type="entry name" value="NURIM"/>
    <property type="match status" value="1"/>
</dbReference>
<organism evidence="7 8">
    <name type="scientific">Paraferrimonas sedimenticola</name>
    <dbReference type="NCBI Taxonomy" id="375674"/>
    <lineage>
        <taxon>Bacteria</taxon>
        <taxon>Pseudomonadati</taxon>
        <taxon>Pseudomonadota</taxon>
        <taxon>Gammaproteobacteria</taxon>
        <taxon>Alteromonadales</taxon>
        <taxon>Ferrimonadaceae</taxon>
        <taxon>Paraferrimonas</taxon>
    </lineage>
</organism>
<evidence type="ECO:0000256" key="5">
    <source>
        <dbReference type="ARBA" id="ARBA00023136"/>
    </source>
</evidence>
<keyword evidence="8" id="KW-1185">Reference proteome</keyword>
<feature type="transmembrane region" description="Helical" evidence="6">
    <location>
        <begin position="87"/>
        <end position="106"/>
    </location>
</feature>
<comment type="caution">
    <text evidence="7">The sequence shown here is derived from an EMBL/GenBank/DDBJ whole genome shotgun (WGS) entry which is preliminary data.</text>
</comment>
<feature type="transmembrane region" description="Helical" evidence="6">
    <location>
        <begin position="47"/>
        <end position="66"/>
    </location>
</feature>
<reference evidence="7" key="1">
    <citation type="journal article" date="2014" name="Int. J. Syst. Evol. Microbiol.">
        <title>Complete genome sequence of Corynebacterium casei LMG S-19264T (=DSM 44701T), isolated from a smear-ripened cheese.</title>
        <authorList>
            <consortium name="US DOE Joint Genome Institute (JGI-PGF)"/>
            <person name="Walter F."/>
            <person name="Albersmeier A."/>
            <person name="Kalinowski J."/>
            <person name="Ruckert C."/>
        </authorList>
    </citation>
    <scope>NUCLEOTIDE SEQUENCE</scope>
    <source>
        <strain evidence="7">NBRC 101628</strain>
    </source>
</reference>
<dbReference type="InterPro" id="IPR033580">
    <property type="entry name" value="Nurim-like"/>
</dbReference>
<evidence type="ECO:0000256" key="1">
    <source>
        <dbReference type="ARBA" id="ARBA00004141"/>
    </source>
</evidence>
<keyword evidence="5 6" id="KW-0472">Membrane</keyword>
<evidence type="ECO:0000313" key="8">
    <source>
        <dbReference type="Proteomes" id="UP001161422"/>
    </source>
</evidence>
<evidence type="ECO:0000256" key="3">
    <source>
        <dbReference type="ARBA" id="ARBA00022692"/>
    </source>
</evidence>